<dbReference type="RefSeq" id="WP_073491112.1">
    <property type="nucleotide sequence ID" value="NZ_CP099468.1"/>
</dbReference>
<evidence type="ECO:0000313" key="9">
    <source>
        <dbReference type="EMBL" id="USQ86888.1"/>
    </source>
</evidence>
<dbReference type="Proteomes" id="UP001056374">
    <property type="component" value="Chromosome"/>
</dbReference>
<feature type="transmembrane region" description="Helical" evidence="7">
    <location>
        <begin position="12"/>
        <end position="29"/>
    </location>
</feature>
<dbReference type="EMBL" id="MPOH02000015">
    <property type="protein sequence ID" value="OQD54014.1"/>
    <property type="molecule type" value="Genomic_DNA"/>
</dbReference>
<dbReference type="GO" id="GO:0005886">
    <property type="term" value="C:plasma membrane"/>
    <property type="evidence" value="ECO:0007669"/>
    <property type="project" value="UniProtKB-SubCell"/>
</dbReference>
<comment type="similarity">
    <text evidence="2">Belongs to the UPF0719 family.</text>
</comment>
<dbReference type="Pfam" id="PF03994">
    <property type="entry name" value="DUF350"/>
    <property type="match status" value="1"/>
</dbReference>
<organism evidence="8 10">
    <name type="scientific">Streptomyces phaeoluteigriseus</name>
    <dbReference type="NCBI Taxonomy" id="114686"/>
    <lineage>
        <taxon>Bacteria</taxon>
        <taxon>Bacillati</taxon>
        <taxon>Actinomycetota</taxon>
        <taxon>Actinomycetes</taxon>
        <taxon>Kitasatosporales</taxon>
        <taxon>Streptomycetaceae</taxon>
        <taxon>Streptomyces</taxon>
        <taxon>Streptomyces aurantiacus group</taxon>
    </lineage>
</organism>
<feature type="transmembrane region" description="Helical" evidence="7">
    <location>
        <begin position="49"/>
        <end position="68"/>
    </location>
</feature>
<feature type="transmembrane region" description="Helical" evidence="7">
    <location>
        <begin position="80"/>
        <end position="105"/>
    </location>
</feature>
<evidence type="ECO:0000256" key="2">
    <source>
        <dbReference type="ARBA" id="ARBA00005779"/>
    </source>
</evidence>
<evidence type="ECO:0000256" key="1">
    <source>
        <dbReference type="ARBA" id="ARBA00004651"/>
    </source>
</evidence>
<dbReference type="InterPro" id="IPR007140">
    <property type="entry name" value="DUF350"/>
</dbReference>
<evidence type="ECO:0000256" key="4">
    <source>
        <dbReference type="ARBA" id="ARBA00022692"/>
    </source>
</evidence>
<evidence type="ECO:0000256" key="7">
    <source>
        <dbReference type="SAM" id="Phobius"/>
    </source>
</evidence>
<evidence type="ECO:0000256" key="5">
    <source>
        <dbReference type="ARBA" id="ARBA00022989"/>
    </source>
</evidence>
<accession>A0A1V6MNG6</accession>
<proteinExistence type="inferred from homology"/>
<dbReference type="EMBL" id="CP099468">
    <property type="protein sequence ID" value="USQ86888.1"/>
    <property type="molecule type" value="Genomic_DNA"/>
</dbReference>
<name>A0A1V6MNG6_9ACTN</name>
<keyword evidence="6 7" id="KW-0472">Membrane</keyword>
<evidence type="ECO:0000313" key="11">
    <source>
        <dbReference type="Proteomes" id="UP001056374"/>
    </source>
</evidence>
<evidence type="ECO:0000256" key="3">
    <source>
        <dbReference type="ARBA" id="ARBA00022475"/>
    </source>
</evidence>
<dbReference type="OrthoDB" id="5191770at2"/>
<protein>
    <submittedName>
        <fullName evidence="9">DUF350 domain-containing protein</fullName>
    </submittedName>
</protein>
<keyword evidence="11" id="KW-1185">Reference proteome</keyword>
<dbReference type="AlphaFoldDB" id="A0A1V6MNG6"/>
<keyword evidence="4 7" id="KW-0812">Transmembrane</keyword>
<evidence type="ECO:0000256" key="6">
    <source>
        <dbReference type="ARBA" id="ARBA00023136"/>
    </source>
</evidence>
<reference evidence="8" key="1">
    <citation type="submission" date="2016-11" db="EMBL/GenBank/DDBJ databases">
        <authorList>
            <person name="Jaros S."/>
            <person name="Januszkiewicz K."/>
            <person name="Wedrychowicz H."/>
        </authorList>
    </citation>
    <scope>NUCLEOTIDE SEQUENCE [LARGE SCALE GENOMIC DNA]</scope>
    <source>
        <strain evidence="8">DSM 41896</strain>
    </source>
</reference>
<keyword evidence="5 7" id="KW-1133">Transmembrane helix</keyword>
<sequence length="146" mass="15040">MTEIFESTGEALLYGVVGLAVMAVGFIALDLVTPGKLFHVVWVDRNRGAAVLLGSQSIAVGLVVMEAIRASESEQGLGYGLLSTLLYGLAGVLVMTLVGIVIGHLTPGRMGEVALDDSSDGRPHPAAWVQAGMYLGTALMVGAALS</sequence>
<comment type="subcellular location">
    <subcellularLocation>
        <location evidence="1">Cell membrane</location>
        <topology evidence="1">Multi-pass membrane protein</topology>
    </subcellularLocation>
</comment>
<reference evidence="9" key="4">
    <citation type="submission" date="2022-06" db="EMBL/GenBank/DDBJ databases">
        <title>Complete genome sequence of soil microorganisms Streptomyces sp. Qhu-M197 isolated from Alpine meadows habitats on the Tibetan Plateau.</title>
        <authorList>
            <person name="Zhang B."/>
            <person name="Xiang X."/>
            <person name="Fan J."/>
        </authorList>
    </citation>
    <scope>NUCLEOTIDE SEQUENCE</scope>
    <source>
        <strain evidence="9">Qhu-M197</strain>
    </source>
</reference>
<reference evidence="10" key="2">
    <citation type="submission" date="2016-11" db="EMBL/GenBank/DDBJ databases">
        <authorList>
            <person name="Schniete J.K."/>
            <person name="Salih T."/>
            <person name="Algora Gallardo L."/>
            <person name="Martinez Fernandez S."/>
            <person name="Herron P.R."/>
        </authorList>
    </citation>
    <scope>NUCLEOTIDE SEQUENCE [LARGE SCALE GENOMIC DNA]</scope>
    <source>
        <strain evidence="10">DSM 41896</strain>
    </source>
</reference>
<reference evidence="8 10" key="3">
    <citation type="submission" date="2017-02" db="EMBL/GenBank/DDBJ databases">
        <title>Draft genome sequence of Streptomyces phaeoluteigriseus type strain DSM41896.</title>
        <authorList>
            <person name="Salih T.S."/>
            <person name="Algora Gallardo L."/>
            <person name="Melo Santos T."/>
            <person name="Filgueira Martinez S."/>
            <person name="Herron P.R."/>
        </authorList>
    </citation>
    <scope>NUCLEOTIDE SEQUENCE [LARGE SCALE GENOMIC DNA]</scope>
    <source>
        <strain evidence="8 10">DSM 41896</strain>
    </source>
</reference>
<dbReference type="STRING" id="114686.BM536_017990"/>
<keyword evidence="3" id="KW-1003">Cell membrane</keyword>
<feature type="transmembrane region" description="Helical" evidence="7">
    <location>
        <begin position="125"/>
        <end position="145"/>
    </location>
</feature>
<evidence type="ECO:0000313" key="10">
    <source>
        <dbReference type="Proteomes" id="UP000184286"/>
    </source>
</evidence>
<dbReference type="Proteomes" id="UP000184286">
    <property type="component" value="Unassembled WGS sequence"/>
</dbReference>
<evidence type="ECO:0000313" key="8">
    <source>
        <dbReference type="EMBL" id="OQD54014.1"/>
    </source>
</evidence>
<gene>
    <name evidence="8" type="ORF">BM536_017990</name>
    <name evidence="9" type="ORF">NFX46_26185</name>
</gene>